<sequence length="384" mass="43482">MEDNLGSEDEDFVLDLGSPAAGLHEADIDRTANGMLSKLYLVGHLVTKKSISVAVIKSQIKKTWIRKGDFTVINKANNVFLVGFQFEEDRLNALDGTHWLVSNQHFCLKEWPMYKAINQLNFEISSFWVQLHDFPPDLISLARISQLSGVFPKVLEVETSLDNLLEWHGYFSLGSRCGLLDHTIGHCQKAHRADKGVRKCNMRSYGPWMRGQLFKGKHYPALKPKGRKIRTGTSDKEKQGRREEGGPSGSNTLKNQQYAEEPPPQVPSSPIQLSTPVSKKRKLEEDPPSAINEVTTSIHHEWVESFAQLAVEVTPEAPARPSTNRTRWKKLARQTQLVYNPNEDEVEWHRNMEDHGVPFMEIMQDELAKEKAAIDGEVVPPGRE</sequence>
<dbReference type="Proteomes" id="UP001141552">
    <property type="component" value="Unassembled WGS sequence"/>
</dbReference>
<feature type="compositionally biased region" description="Basic and acidic residues" evidence="1">
    <location>
        <begin position="233"/>
        <end position="245"/>
    </location>
</feature>
<accession>A0A9Q0FUE0</accession>
<reference evidence="3" key="1">
    <citation type="submission" date="2022-02" db="EMBL/GenBank/DDBJ databases">
        <authorList>
            <person name="Henning P.M."/>
            <person name="McCubbin A.G."/>
            <person name="Shore J.S."/>
        </authorList>
    </citation>
    <scope>NUCLEOTIDE SEQUENCE</scope>
    <source>
        <strain evidence="3">F60SS</strain>
        <tissue evidence="3">Leaves</tissue>
    </source>
</reference>
<dbReference type="InterPro" id="IPR025558">
    <property type="entry name" value="DUF4283"/>
</dbReference>
<dbReference type="OrthoDB" id="1166622at2759"/>
<organism evidence="3 4">
    <name type="scientific">Turnera subulata</name>
    <dbReference type="NCBI Taxonomy" id="218843"/>
    <lineage>
        <taxon>Eukaryota</taxon>
        <taxon>Viridiplantae</taxon>
        <taxon>Streptophyta</taxon>
        <taxon>Embryophyta</taxon>
        <taxon>Tracheophyta</taxon>
        <taxon>Spermatophyta</taxon>
        <taxon>Magnoliopsida</taxon>
        <taxon>eudicotyledons</taxon>
        <taxon>Gunneridae</taxon>
        <taxon>Pentapetalae</taxon>
        <taxon>rosids</taxon>
        <taxon>fabids</taxon>
        <taxon>Malpighiales</taxon>
        <taxon>Passifloraceae</taxon>
        <taxon>Turnera</taxon>
    </lineage>
</organism>
<feature type="compositionally biased region" description="Polar residues" evidence="1">
    <location>
        <begin position="249"/>
        <end position="258"/>
    </location>
</feature>
<feature type="compositionally biased region" description="Polar residues" evidence="1">
    <location>
        <begin position="268"/>
        <end position="277"/>
    </location>
</feature>
<evidence type="ECO:0000313" key="4">
    <source>
        <dbReference type="Proteomes" id="UP001141552"/>
    </source>
</evidence>
<comment type="caution">
    <text evidence="3">The sequence shown here is derived from an EMBL/GenBank/DDBJ whole genome shotgun (WGS) entry which is preliminary data.</text>
</comment>
<reference evidence="3" key="2">
    <citation type="journal article" date="2023" name="Plants (Basel)">
        <title>Annotation of the Turnera subulata (Passifloraceae) Draft Genome Reveals the S-Locus Evolved after the Divergence of Turneroideae from Passifloroideae in a Stepwise Manner.</title>
        <authorList>
            <person name="Henning P.M."/>
            <person name="Roalson E.H."/>
            <person name="Mir W."/>
            <person name="McCubbin A.G."/>
            <person name="Shore J.S."/>
        </authorList>
    </citation>
    <scope>NUCLEOTIDE SEQUENCE</scope>
    <source>
        <strain evidence="3">F60SS</strain>
    </source>
</reference>
<gene>
    <name evidence="3" type="ORF">Tsubulata_029985</name>
</gene>
<dbReference type="AlphaFoldDB" id="A0A9Q0FUE0"/>
<evidence type="ECO:0000313" key="3">
    <source>
        <dbReference type="EMBL" id="KAJ4836797.1"/>
    </source>
</evidence>
<keyword evidence="4" id="KW-1185">Reference proteome</keyword>
<evidence type="ECO:0000256" key="1">
    <source>
        <dbReference type="SAM" id="MobiDB-lite"/>
    </source>
</evidence>
<protein>
    <recommendedName>
        <fullName evidence="2">DUF4283 domain-containing protein</fullName>
    </recommendedName>
</protein>
<evidence type="ECO:0000259" key="2">
    <source>
        <dbReference type="Pfam" id="PF14111"/>
    </source>
</evidence>
<feature type="domain" description="DUF4283" evidence="2">
    <location>
        <begin position="38"/>
        <end position="113"/>
    </location>
</feature>
<name>A0A9Q0FUE0_9ROSI</name>
<feature type="region of interest" description="Disordered" evidence="1">
    <location>
        <begin position="223"/>
        <end position="288"/>
    </location>
</feature>
<dbReference type="Pfam" id="PF14111">
    <property type="entry name" value="DUF4283"/>
    <property type="match status" value="1"/>
</dbReference>
<proteinExistence type="predicted"/>
<dbReference type="EMBL" id="JAKUCV010004021">
    <property type="protein sequence ID" value="KAJ4836797.1"/>
    <property type="molecule type" value="Genomic_DNA"/>
</dbReference>